<feature type="region of interest" description="Disordered" evidence="1">
    <location>
        <begin position="1"/>
        <end position="63"/>
    </location>
</feature>
<sequence>MSAIFPKRGRRQNTADADESYVDLVAPPPIQEKRTGSPFSYLRLRKRSTQGKNGSPRADPAMRRYGSADSLLDSPEIKPLPAVPPLLNHNRGYSGPELIYGAQVYPQVRSPASSDSSISVVSPPTQTRLRRIPPPPSEDNIGLLTNMQSLVPNPAPMLIAGTVMGASQAQSHGPHHGIGSHHPGMEAPKGIIATVEMDKAKVAATVGPLIAVGMQNLTKAQTVLDEVVASEAWSVVKENVTAVLAPAKDIVQILDSVTKYIPALMVAESIFSVIIKHELDRLENDKNIVVIYHTMSVFWFTLCDLQAIFRAAERMESSVKTFFEAVGKTMHDFGNFRDVYYRHGHFARTLRSSEYHKKLADFSQAFVQHKADLQFLLAEDTAIQMNDVNAGVGSVAAKVDALAAMLEKAVSAVARQTPLEASVARRVMENGGEEALQDPQFLNELGRSEFGLGAHEELAPQVQAGLREGLDEALAANMPRFTLKIEAAQKEMREAVERSTETILQQLNSGPYQLIHDEDIKVVWQDMNWRISCKARHFVDAVHNHFSQKFGEHQNGRGEIHPEQWTLNVLSQVIYYPSISDAIDDDGSGYISVHEVNRFSNRGRRVVCGAVARVLGSGVEAKCASI</sequence>
<accession>A0AAD7FIY5</accession>
<feature type="region of interest" description="Disordered" evidence="1">
    <location>
        <begin position="111"/>
        <end position="134"/>
    </location>
</feature>
<dbReference type="PROSITE" id="PS00018">
    <property type="entry name" value="EF_HAND_1"/>
    <property type="match status" value="1"/>
</dbReference>
<comment type="caution">
    <text evidence="2">The sequence shown here is derived from an EMBL/GenBank/DDBJ whole genome shotgun (WGS) entry which is preliminary data.</text>
</comment>
<evidence type="ECO:0000313" key="2">
    <source>
        <dbReference type="EMBL" id="KAJ7626691.1"/>
    </source>
</evidence>
<feature type="compositionally biased region" description="Low complexity" evidence="1">
    <location>
        <begin position="111"/>
        <end position="124"/>
    </location>
</feature>
<proteinExistence type="predicted"/>
<evidence type="ECO:0008006" key="4">
    <source>
        <dbReference type="Google" id="ProtNLM"/>
    </source>
</evidence>
<evidence type="ECO:0000256" key="1">
    <source>
        <dbReference type="SAM" id="MobiDB-lite"/>
    </source>
</evidence>
<gene>
    <name evidence="2" type="ORF">B0H17DRAFT_561006</name>
</gene>
<organism evidence="2 3">
    <name type="scientific">Mycena rosella</name>
    <name type="common">Pink bonnet</name>
    <name type="synonym">Agaricus rosellus</name>
    <dbReference type="NCBI Taxonomy" id="1033263"/>
    <lineage>
        <taxon>Eukaryota</taxon>
        <taxon>Fungi</taxon>
        <taxon>Dikarya</taxon>
        <taxon>Basidiomycota</taxon>
        <taxon>Agaricomycotina</taxon>
        <taxon>Agaricomycetes</taxon>
        <taxon>Agaricomycetidae</taxon>
        <taxon>Agaricales</taxon>
        <taxon>Marasmiineae</taxon>
        <taxon>Mycenaceae</taxon>
        <taxon>Mycena</taxon>
    </lineage>
</organism>
<dbReference type="InterPro" id="IPR018247">
    <property type="entry name" value="EF_Hand_1_Ca_BS"/>
</dbReference>
<dbReference type="Proteomes" id="UP001221757">
    <property type="component" value="Unassembled WGS sequence"/>
</dbReference>
<evidence type="ECO:0000313" key="3">
    <source>
        <dbReference type="Proteomes" id="UP001221757"/>
    </source>
</evidence>
<name>A0AAD7FIY5_MYCRO</name>
<dbReference type="EMBL" id="JARKIE010000579">
    <property type="protein sequence ID" value="KAJ7626691.1"/>
    <property type="molecule type" value="Genomic_DNA"/>
</dbReference>
<dbReference type="AlphaFoldDB" id="A0AAD7FIY5"/>
<protein>
    <recommendedName>
        <fullName evidence="4">EF-hand domain-containing protein</fullName>
    </recommendedName>
</protein>
<keyword evidence="3" id="KW-1185">Reference proteome</keyword>
<reference evidence="2" key="1">
    <citation type="submission" date="2023-03" db="EMBL/GenBank/DDBJ databases">
        <title>Massive genome expansion in bonnet fungi (Mycena s.s.) driven by repeated elements and novel gene families across ecological guilds.</title>
        <authorList>
            <consortium name="Lawrence Berkeley National Laboratory"/>
            <person name="Harder C.B."/>
            <person name="Miyauchi S."/>
            <person name="Viragh M."/>
            <person name="Kuo A."/>
            <person name="Thoen E."/>
            <person name="Andreopoulos B."/>
            <person name="Lu D."/>
            <person name="Skrede I."/>
            <person name="Drula E."/>
            <person name="Henrissat B."/>
            <person name="Morin E."/>
            <person name="Kohler A."/>
            <person name="Barry K."/>
            <person name="LaButti K."/>
            <person name="Morin E."/>
            <person name="Salamov A."/>
            <person name="Lipzen A."/>
            <person name="Mereny Z."/>
            <person name="Hegedus B."/>
            <person name="Baldrian P."/>
            <person name="Stursova M."/>
            <person name="Weitz H."/>
            <person name="Taylor A."/>
            <person name="Grigoriev I.V."/>
            <person name="Nagy L.G."/>
            <person name="Martin F."/>
            <person name="Kauserud H."/>
        </authorList>
    </citation>
    <scope>NUCLEOTIDE SEQUENCE</scope>
    <source>
        <strain evidence="2">CBHHK067</strain>
    </source>
</reference>